<comment type="caution">
    <text evidence="3">The sequence shown here is derived from an EMBL/GenBank/DDBJ whole genome shotgun (WGS) entry which is preliminary data.</text>
</comment>
<dbReference type="SUPFAM" id="SSF49599">
    <property type="entry name" value="TRAF domain-like"/>
    <property type="match status" value="1"/>
</dbReference>
<reference evidence="3" key="2">
    <citation type="submission" date="2020-06" db="EMBL/GenBank/DDBJ databases">
        <authorList>
            <person name="Sheffer M."/>
        </authorList>
    </citation>
    <scope>NUCLEOTIDE SEQUENCE</scope>
</reference>
<feature type="domain" description="MATH" evidence="2">
    <location>
        <begin position="11"/>
        <end position="142"/>
    </location>
</feature>
<dbReference type="InterPro" id="IPR000210">
    <property type="entry name" value="BTB/POZ_dom"/>
</dbReference>
<sequence length="503" mass="57597">MASKVEEERKGFIFEWKIKNFSYCWHRKGDYLESPSFVVDSLDGTKWKLSVFPRGHTDGNYIGLFLKRDTNCNGPNTAISIEVVLSILSWNDLGPDHVMRNSATLTKGANFGYPSFQKRKDIFMLNKDIFLPEDTLVVCCKMWKSDGKSLTIEKCFATTHITVGRRSFLWPIEKFSTLEPDKENTFCIRSASDERLILTFNLSLIGGQNFDETFQIQMTSPIPNMYSTASFFLLNISGDKKECGRCEFWFDRVYKSRHMTLLLSKKRLIVKKSQYLPKDVLTLQCECTYSTGNLFEEVEKIGPGCVDITTAQFASSLHSGNNSSHSSNALEEDLLWLYTEGFLSDIKLKTNSQTFPAHKSILSARSPVFNAMFKNNMKEKSSKIVEIEDLDDDTVYQMLLYIYTANIDDLQWESALQLYEAADKYEILTLKLKCSAYLAANLDSNNACDILVLADLHQDEELKSAVQKFIFKNEQSIINSKKWECLMENNLKLAADTLCLRYK</sequence>
<dbReference type="FunFam" id="3.30.710.10:FF:000159">
    <property type="entry name" value="Speckle-type POZ protein B"/>
    <property type="match status" value="1"/>
</dbReference>
<dbReference type="GO" id="GO:0030163">
    <property type="term" value="P:protein catabolic process"/>
    <property type="evidence" value="ECO:0007669"/>
    <property type="project" value="UniProtKB-ARBA"/>
</dbReference>
<evidence type="ECO:0000259" key="2">
    <source>
        <dbReference type="PROSITE" id="PS50144"/>
    </source>
</evidence>
<dbReference type="Gene3D" id="3.30.710.10">
    <property type="entry name" value="Potassium Channel Kv1.1, Chain A"/>
    <property type="match status" value="1"/>
</dbReference>
<dbReference type="CDD" id="cd00121">
    <property type="entry name" value="MATH"/>
    <property type="match status" value="1"/>
</dbReference>
<dbReference type="SUPFAM" id="SSF54695">
    <property type="entry name" value="POZ domain"/>
    <property type="match status" value="1"/>
</dbReference>
<dbReference type="InterPro" id="IPR008974">
    <property type="entry name" value="TRAF-like"/>
</dbReference>
<dbReference type="InterPro" id="IPR002083">
    <property type="entry name" value="MATH/TRAF_dom"/>
</dbReference>
<dbReference type="SMART" id="SM00225">
    <property type="entry name" value="BTB"/>
    <property type="match status" value="1"/>
</dbReference>
<evidence type="ECO:0000313" key="3">
    <source>
        <dbReference type="EMBL" id="KAF8771305.1"/>
    </source>
</evidence>
<dbReference type="PROSITE" id="PS50097">
    <property type="entry name" value="BTB"/>
    <property type="match status" value="1"/>
</dbReference>
<name>A0A8T0EHA9_ARGBR</name>
<dbReference type="Gene3D" id="2.60.210.10">
    <property type="entry name" value="Apoptosis, Tumor Necrosis Factor Receptor Associated Protein 2, Chain A"/>
    <property type="match status" value="1"/>
</dbReference>
<dbReference type="Proteomes" id="UP000807504">
    <property type="component" value="Unassembled WGS sequence"/>
</dbReference>
<proteinExistence type="predicted"/>
<keyword evidence="4" id="KW-1185">Reference proteome</keyword>
<gene>
    <name evidence="3" type="ORF">HNY73_018743</name>
</gene>
<reference evidence="3" key="1">
    <citation type="journal article" date="2020" name="bioRxiv">
        <title>Chromosome-level reference genome of the European wasp spider Argiope bruennichi: a resource for studies on range expansion and evolutionary adaptation.</title>
        <authorList>
            <person name="Sheffer M.M."/>
            <person name="Hoppe A."/>
            <person name="Krehenwinkel H."/>
            <person name="Uhl G."/>
            <person name="Kuss A.W."/>
            <person name="Jensen L."/>
            <person name="Jensen C."/>
            <person name="Gillespie R.G."/>
            <person name="Hoff K.J."/>
            <person name="Prost S."/>
        </authorList>
    </citation>
    <scope>NUCLEOTIDE SEQUENCE</scope>
</reference>
<dbReference type="EMBL" id="JABXBU010002228">
    <property type="protein sequence ID" value="KAF8771305.1"/>
    <property type="molecule type" value="Genomic_DNA"/>
</dbReference>
<protein>
    <submittedName>
        <fullName evidence="3">TD and POZ domain-containing protein 5</fullName>
    </submittedName>
</protein>
<dbReference type="InterPro" id="IPR011333">
    <property type="entry name" value="SKP1/BTB/POZ_sf"/>
</dbReference>
<organism evidence="3 4">
    <name type="scientific">Argiope bruennichi</name>
    <name type="common">Wasp spider</name>
    <name type="synonym">Aranea bruennichi</name>
    <dbReference type="NCBI Taxonomy" id="94029"/>
    <lineage>
        <taxon>Eukaryota</taxon>
        <taxon>Metazoa</taxon>
        <taxon>Ecdysozoa</taxon>
        <taxon>Arthropoda</taxon>
        <taxon>Chelicerata</taxon>
        <taxon>Arachnida</taxon>
        <taxon>Araneae</taxon>
        <taxon>Araneomorphae</taxon>
        <taxon>Entelegynae</taxon>
        <taxon>Araneoidea</taxon>
        <taxon>Araneidae</taxon>
        <taxon>Argiope</taxon>
    </lineage>
</organism>
<dbReference type="Pfam" id="PF22486">
    <property type="entry name" value="MATH_2"/>
    <property type="match status" value="1"/>
</dbReference>
<dbReference type="PROSITE" id="PS50144">
    <property type="entry name" value="MATH"/>
    <property type="match status" value="1"/>
</dbReference>
<feature type="domain" description="BTB" evidence="1">
    <location>
        <begin position="344"/>
        <end position="411"/>
    </location>
</feature>
<accession>A0A8T0EHA9</accession>
<dbReference type="PANTHER" id="PTHR24413">
    <property type="entry name" value="SPECKLE-TYPE POZ PROTEIN"/>
    <property type="match status" value="1"/>
</dbReference>
<evidence type="ECO:0000313" key="4">
    <source>
        <dbReference type="Proteomes" id="UP000807504"/>
    </source>
</evidence>
<dbReference type="Pfam" id="PF00651">
    <property type="entry name" value="BTB"/>
    <property type="match status" value="1"/>
</dbReference>
<dbReference type="AlphaFoldDB" id="A0A8T0EHA9"/>
<evidence type="ECO:0000259" key="1">
    <source>
        <dbReference type="PROSITE" id="PS50097"/>
    </source>
</evidence>
<dbReference type="Gene3D" id="1.25.40.420">
    <property type="match status" value="1"/>
</dbReference>